<dbReference type="SUPFAM" id="SSF49777">
    <property type="entry name" value="PEBP-like"/>
    <property type="match status" value="2"/>
</dbReference>
<evidence type="ECO:0000313" key="3">
    <source>
        <dbReference type="Proteomes" id="UP001153365"/>
    </source>
</evidence>
<sequence>MLTVILGLSALQSVISGESEVTDVCDIDDNDAAADACAMKKSFGGSPFFNKNFPNFSPAGALYVQYGNVVVGGAQQLSPSRVYAQPSLTLSLIDTQSGDQKYTTVCIDTLETGEVSRTLWAQTGLVLDPNTSNLVSTAQPVLPYTSPDPSPSSGTHEYIFFVLREERAGLLGNTLNLNGLLSKIADISLVIKSLQQNSENVASNGSIIIFPTVKPVQPLKNGTSREKVADNKSYEDLCELENDAASDGCAMASAFAGSSIFPKILPSFTPLGALYVQYDNVILGGAQQMAPNRVRNQPNVKFSTGVAEYKTSGKSYFMILANTAEMTRSVGISWAQEGITINENTGEFSYHSSLCKYISPQPSAAETRSYVFLLFEQPQGYSTPAKYMSLFNSINSSNENSIKIDLDSFASDNGFGTPIGGSCKFFS</sequence>
<protein>
    <submittedName>
        <fullName evidence="2">Expressed protein</fullName>
    </submittedName>
</protein>
<keyword evidence="3" id="KW-1185">Reference proteome</keyword>
<evidence type="ECO:0000256" key="1">
    <source>
        <dbReference type="SAM" id="SignalP"/>
    </source>
</evidence>
<proteinExistence type="predicted"/>
<feature type="chain" id="PRO_5043818625" evidence="1">
    <location>
        <begin position="18"/>
        <end position="427"/>
    </location>
</feature>
<keyword evidence="1" id="KW-0732">Signal</keyword>
<evidence type="ECO:0000313" key="2">
    <source>
        <dbReference type="EMBL" id="CAH7687540.1"/>
    </source>
</evidence>
<gene>
    <name evidence="2" type="ORF">PPACK8108_LOCUS22338</name>
</gene>
<comment type="caution">
    <text evidence="2">The sequence shown here is derived from an EMBL/GenBank/DDBJ whole genome shotgun (WGS) entry which is preliminary data.</text>
</comment>
<dbReference type="AlphaFoldDB" id="A0AAV0BN14"/>
<organism evidence="2 3">
    <name type="scientific">Phakopsora pachyrhizi</name>
    <name type="common">Asian soybean rust disease fungus</name>
    <dbReference type="NCBI Taxonomy" id="170000"/>
    <lineage>
        <taxon>Eukaryota</taxon>
        <taxon>Fungi</taxon>
        <taxon>Dikarya</taxon>
        <taxon>Basidiomycota</taxon>
        <taxon>Pucciniomycotina</taxon>
        <taxon>Pucciniomycetes</taxon>
        <taxon>Pucciniales</taxon>
        <taxon>Phakopsoraceae</taxon>
        <taxon>Phakopsora</taxon>
    </lineage>
</organism>
<dbReference type="Proteomes" id="UP001153365">
    <property type="component" value="Unassembled WGS sequence"/>
</dbReference>
<accession>A0AAV0BN14</accession>
<dbReference type="PANTHER" id="PTHR11362">
    <property type="entry name" value="PHOSPHATIDYLETHANOLAMINE-BINDING PROTEIN"/>
    <property type="match status" value="1"/>
</dbReference>
<dbReference type="Gene3D" id="3.90.280.10">
    <property type="entry name" value="PEBP-like"/>
    <property type="match status" value="2"/>
</dbReference>
<dbReference type="PANTHER" id="PTHR11362:SF82">
    <property type="entry name" value="PHOSPHATIDYLETHANOLAMINE-BINDING PROTEIN 4"/>
    <property type="match status" value="1"/>
</dbReference>
<dbReference type="InterPro" id="IPR036610">
    <property type="entry name" value="PEBP-like_sf"/>
</dbReference>
<feature type="signal peptide" evidence="1">
    <location>
        <begin position="1"/>
        <end position="17"/>
    </location>
</feature>
<name>A0AAV0BN14_PHAPC</name>
<dbReference type="InterPro" id="IPR035810">
    <property type="entry name" value="PEBP_euk"/>
</dbReference>
<dbReference type="EMBL" id="CALTRL010005887">
    <property type="protein sequence ID" value="CAH7687540.1"/>
    <property type="molecule type" value="Genomic_DNA"/>
</dbReference>
<reference evidence="2" key="1">
    <citation type="submission" date="2022-06" db="EMBL/GenBank/DDBJ databases">
        <authorList>
            <consortium name="SYNGENTA / RWTH Aachen University"/>
        </authorList>
    </citation>
    <scope>NUCLEOTIDE SEQUENCE</scope>
</reference>